<evidence type="ECO:0000313" key="2">
    <source>
        <dbReference type="EMBL" id="PCG73278.1"/>
    </source>
</evidence>
<sequence length="430" mass="48376">MNAIVGLCHFCEAHGPRPLFCTFTTDNEKNTTESSRASVQCSGCTSLGPETVFVSRDDDGTIYCSRESVPNTDVTSFLRQAAIRSITCEVNWKKEGGVVYFNDTHGHVLSLTFQLKDTWARGLKRWFSIVVLMKDKMLLLNITPLLSEHMQKISKELQDLAEVVFDAEQKVCSQRALRLKTGRNDFVQSRSVMHLTGDENVFKRLHSHFTWMLKAGAHTYSETLYTSQDLLKKLQPHAVKKSIFEPGTCSVADDKDCVALRLLEKLVSKAVFRILMYCTLTGVYIVIKSSNVEATTIINGLSRLLPMKVPHNPRIRQSTTEEPLPPTVCLLEETENNNFSFKWAGSMPSKCPTLMTRIETSMNNEKFNDDVLHQHIKSLQLEWLGIVKAVKAAIDSSGSRSDAVAKLKLVFGVGQHDEPLVNYWMSVFCS</sequence>
<dbReference type="Pfam" id="PF11704">
    <property type="entry name" value="Folliculin"/>
    <property type="match status" value="1"/>
</dbReference>
<dbReference type="PANTHER" id="PTHR31441">
    <property type="entry name" value="FOLLICULIN FAMILY MEMBER"/>
    <property type="match status" value="1"/>
</dbReference>
<evidence type="ECO:0000259" key="1">
    <source>
        <dbReference type="PROSITE" id="PS51834"/>
    </source>
</evidence>
<dbReference type="AlphaFoldDB" id="A0A2A4JNI0"/>
<comment type="caution">
    <text evidence="2">The sequence shown here is derived from an EMBL/GenBank/DDBJ whole genome shotgun (WGS) entry which is preliminary data.</text>
</comment>
<dbReference type="GO" id="GO:0005829">
    <property type="term" value="C:cytosol"/>
    <property type="evidence" value="ECO:0007669"/>
    <property type="project" value="TreeGrafter"/>
</dbReference>
<proteinExistence type="predicted"/>
<name>A0A2A4JNI0_HELVI</name>
<accession>A0A2A4JNI0</accession>
<dbReference type="InterPro" id="IPR037521">
    <property type="entry name" value="FLCN/SMCR8_DENN"/>
</dbReference>
<dbReference type="InterPro" id="IPR044886">
    <property type="entry name" value="FLCN_DENN_C_sf"/>
</dbReference>
<dbReference type="GO" id="GO:1904263">
    <property type="term" value="P:positive regulation of TORC1 signaling"/>
    <property type="evidence" value="ECO:0007669"/>
    <property type="project" value="TreeGrafter"/>
</dbReference>
<dbReference type="PROSITE" id="PS51834">
    <property type="entry name" value="DENN_FLCN_SMCR8"/>
    <property type="match status" value="1"/>
</dbReference>
<dbReference type="EMBL" id="NWSH01000980">
    <property type="protein sequence ID" value="PCG73278.1"/>
    <property type="molecule type" value="Genomic_DNA"/>
</dbReference>
<dbReference type="Gene3D" id="1.10.10.1730">
    <property type="entry name" value="Folliculin"/>
    <property type="match status" value="1"/>
</dbReference>
<protein>
    <recommendedName>
        <fullName evidence="1">UDENN FLCN/SMCR8-type domain-containing protein</fullName>
    </recommendedName>
</protein>
<reference evidence="2" key="1">
    <citation type="submission" date="2017-09" db="EMBL/GenBank/DDBJ databases">
        <title>Contemporary evolution of a Lepidopteran species, Heliothis virescens, in response to modern agricultural practices.</title>
        <authorList>
            <person name="Fritz M.L."/>
            <person name="Deyonke A.M."/>
            <person name="Papanicolaou A."/>
            <person name="Micinski S."/>
            <person name="Westbrook J."/>
            <person name="Gould F."/>
        </authorList>
    </citation>
    <scope>NUCLEOTIDE SEQUENCE [LARGE SCALE GENOMIC DNA]</scope>
    <source>
        <strain evidence="2">HvINT-</strain>
        <tissue evidence="2">Whole body</tissue>
    </source>
</reference>
<dbReference type="InterPro" id="IPR037520">
    <property type="entry name" value="Folliculin/SMCR8_longin"/>
</dbReference>
<dbReference type="STRING" id="7102.A0A2A4JNI0"/>
<dbReference type="GO" id="GO:0005096">
    <property type="term" value="F:GTPase activator activity"/>
    <property type="evidence" value="ECO:0007669"/>
    <property type="project" value="InterPro"/>
</dbReference>
<feature type="domain" description="UDENN FLCN/SMCR8-type" evidence="1">
    <location>
        <begin position="44"/>
        <end position="430"/>
    </location>
</feature>
<dbReference type="GO" id="GO:0000122">
    <property type="term" value="P:negative regulation of transcription by RNA polymerase II"/>
    <property type="evidence" value="ECO:0007669"/>
    <property type="project" value="TreeGrafter"/>
</dbReference>
<dbReference type="InterPro" id="IPR021713">
    <property type="entry name" value="Folliculin"/>
</dbReference>
<gene>
    <name evidence="2" type="ORF">B5V51_14976</name>
</gene>
<organism evidence="2">
    <name type="scientific">Heliothis virescens</name>
    <name type="common">Tobacco budworm moth</name>
    <dbReference type="NCBI Taxonomy" id="7102"/>
    <lineage>
        <taxon>Eukaryota</taxon>
        <taxon>Metazoa</taxon>
        <taxon>Ecdysozoa</taxon>
        <taxon>Arthropoda</taxon>
        <taxon>Hexapoda</taxon>
        <taxon>Insecta</taxon>
        <taxon>Pterygota</taxon>
        <taxon>Neoptera</taxon>
        <taxon>Endopterygota</taxon>
        <taxon>Lepidoptera</taxon>
        <taxon>Glossata</taxon>
        <taxon>Ditrysia</taxon>
        <taxon>Noctuoidea</taxon>
        <taxon>Noctuidae</taxon>
        <taxon>Heliothinae</taxon>
        <taxon>Heliothis</taxon>
    </lineage>
</organism>
<dbReference type="PANTHER" id="PTHR31441:SF2">
    <property type="entry name" value="FOLLICULIN"/>
    <property type="match status" value="1"/>
</dbReference>